<reference evidence="1" key="1">
    <citation type="submission" date="2020-02" db="EMBL/GenBank/DDBJ databases">
        <authorList>
            <person name="Meier V. D."/>
        </authorList>
    </citation>
    <scope>NUCLEOTIDE SEQUENCE</scope>
    <source>
        <strain evidence="1">AVDCRST_MAG50</strain>
    </source>
</reference>
<dbReference type="InterPro" id="IPR013431">
    <property type="entry name" value="Delta_60_rpt"/>
</dbReference>
<dbReference type="Gene3D" id="2.80.10.50">
    <property type="match status" value="4"/>
</dbReference>
<proteinExistence type="predicted"/>
<organism evidence="1">
    <name type="scientific">uncultured Acidimicrobiales bacterium</name>
    <dbReference type="NCBI Taxonomy" id="310071"/>
    <lineage>
        <taxon>Bacteria</taxon>
        <taxon>Bacillati</taxon>
        <taxon>Actinomycetota</taxon>
        <taxon>Acidimicrobiia</taxon>
        <taxon>Acidimicrobiales</taxon>
        <taxon>environmental samples</taxon>
    </lineage>
</organism>
<name>A0A6J4I526_9ACTN</name>
<dbReference type="SUPFAM" id="SSF63829">
    <property type="entry name" value="Calcium-dependent phosphotriesterase"/>
    <property type="match status" value="1"/>
</dbReference>
<dbReference type="SUPFAM" id="SSF50985">
    <property type="entry name" value="RCC1/BLIP-II"/>
    <property type="match status" value="1"/>
</dbReference>
<accession>A0A6J4I526</accession>
<dbReference type="EMBL" id="CADCTF010000092">
    <property type="protein sequence ID" value="CAA9241725.1"/>
    <property type="molecule type" value="Genomic_DNA"/>
</dbReference>
<dbReference type="NCBIfam" id="TIGR02608">
    <property type="entry name" value="delta_60_rpt"/>
    <property type="match status" value="9"/>
</dbReference>
<evidence type="ECO:0000313" key="1">
    <source>
        <dbReference type="EMBL" id="CAA9241725.1"/>
    </source>
</evidence>
<dbReference type="SUPFAM" id="SSF101908">
    <property type="entry name" value="Putative isomerase YbhE"/>
    <property type="match status" value="1"/>
</dbReference>
<gene>
    <name evidence="1" type="ORF">AVDCRST_MAG50-1743</name>
</gene>
<dbReference type="InterPro" id="IPR009091">
    <property type="entry name" value="RCC1/BLIP-II"/>
</dbReference>
<dbReference type="AlphaFoldDB" id="A0A6J4I526"/>
<sequence length="945" mass="96409">MVVLPGAGHEAAYAVAVSTDGALVAGGHADGDMAVWRTDARGVMDPSFGSNGIVRLLRPGTFDAVASVMLLPDGRILLVGTVGSDVGLARLTAGGSLDPSFGSGGWVVHDLGGEEGVRAAVRSDAGAIVLAGSRGGDSLVGRLTADGAADTTFNGTGWRFVDVGGVDVAHDVTLDTTDRVVVAGGAGAQAYVLRLTAAGLLDGGFGAAGRVVTSLRGGPAAANGVVVDATGRVVIVGQSLDQAAIAAFTDTGAPAPGFRDGNELRSESLGTQAWGLAIAPDGTFAAAGWAERPDAPGSGEALVARYTSTGYFNGYEGRAQFSLERNERPVDMVIDAQGRIVTVASIRHHWTDSTSFDIGVARLLPDGRPDPSFGGDGKVVLDYGPLADQGDRAGAVVVDHQGRIVVVGAAAEHIGVVRLNPEGGLDPTFGADGWVRIVRGGTTQSMASDVAVAPGGDLIVAAHPGVLRLDPTGALRTSWGDGGSASLPPGLGGPAALALLPSGYVVVAGNACLCAARLTSTGLIDGSFGADGMGRAAHEESPTSTDEVVVRPDGRILMAGVSYPGGHEWAIGQLTADGHADGTFGRGGMTGAQSVTQGADGNMSATALALLDDGRLVVAGEDSWNWTFARYLPDGRFDLSFGDGGRSQVYFGDGQELVPAVAIAADGAIIGLAGASSGGKQHAVVLRLSPRWPPPRSGYWMLAADGHVSAFGEARYMHWPDWPSEAQDLEPTPWGNGYWTVDANGFVLDYGDAPRLDPDLYERLRAGERVTAISGTPSGYGYWLFTSLGRVAAFGDAEHFGDMSGVELNGPVLDAIATPSGRGYYMVASDGGIFTFGDATFSGSMGGQPLNAPVQSLVPDGDGHGYWLVASDGGIFSFDAPFYGSMGDTPLNAPVRGMVASGSAGYLMVAEDGGVFTFGTAQFHGSAAGRPWWVPPIISVAVMPK</sequence>
<protein>
    <submittedName>
        <fullName evidence="1">Ferredoxin reductase</fullName>
    </submittedName>
</protein>
<dbReference type="Pfam" id="PF17164">
    <property type="entry name" value="DUF5122"/>
    <property type="match status" value="4"/>
</dbReference>